<name>A0A1W1YNG3_9BACT</name>
<evidence type="ECO:0000256" key="4">
    <source>
        <dbReference type="ARBA" id="ARBA00023002"/>
    </source>
</evidence>
<dbReference type="RefSeq" id="WP_084066503.1">
    <property type="nucleotide sequence ID" value="NZ_FWXY01000001.1"/>
</dbReference>
<sequence length="271" mass="29854">MKIFCILSDERAFQSKSPALYNAVFKKIGISAAYVPLKVMPDQIGPAMQGLRNLNFSGANVTIPYKSLVIPHMNILSEGANIIGAVNTIIRNGDELKGYNTNAIGFMDTLEEVGFDVTGKKALIFGSGGGARAVIFILNWLRADAIDIAGRTATRVEDIVTGIGGSPTTLEHLDDTPSEAQIIVNTTPISAPEDSPPFYEFIQRQSFKNCRLIVDLNYGRKNNFWEQKARELDIEFVDGLIPLAHSARRTLILWTRVDVPPVEFMNALKKI</sequence>
<evidence type="ECO:0000256" key="3">
    <source>
        <dbReference type="ARBA" id="ARBA00022857"/>
    </source>
</evidence>
<keyword evidence="5" id="KW-0057">Aromatic amino acid biosynthesis</keyword>
<gene>
    <name evidence="9" type="ORF">SAMN02746065_101187</name>
</gene>
<dbReference type="GO" id="GO:0009423">
    <property type="term" value="P:chorismate biosynthetic process"/>
    <property type="evidence" value="ECO:0007669"/>
    <property type="project" value="TreeGrafter"/>
</dbReference>
<evidence type="ECO:0000256" key="6">
    <source>
        <dbReference type="ARBA" id="ARBA00049442"/>
    </source>
</evidence>
<dbReference type="SUPFAM" id="SSF51735">
    <property type="entry name" value="NAD(P)-binding Rossmann-fold domains"/>
    <property type="match status" value="1"/>
</dbReference>
<accession>A0A1W1YNG3</accession>
<dbReference type="InterPro" id="IPR046346">
    <property type="entry name" value="Aminoacid_DH-like_N_sf"/>
</dbReference>
<dbReference type="Pfam" id="PF01488">
    <property type="entry name" value="Shikimate_DH"/>
    <property type="match status" value="1"/>
</dbReference>
<evidence type="ECO:0000313" key="9">
    <source>
        <dbReference type="EMBL" id="SMC37268.1"/>
    </source>
</evidence>
<dbReference type="Gene3D" id="3.40.50.10860">
    <property type="entry name" value="Leucine Dehydrogenase, chain A, domain 1"/>
    <property type="match status" value="1"/>
</dbReference>
<evidence type="ECO:0000256" key="2">
    <source>
        <dbReference type="ARBA" id="ARBA00012962"/>
    </source>
</evidence>
<dbReference type="InterPro" id="IPR022893">
    <property type="entry name" value="Shikimate_DH_fam"/>
</dbReference>
<evidence type="ECO:0000259" key="7">
    <source>
        <dbReference type="Pfam" id="PF01488"/>
    </source>
</evidence>
<dbReference type="EMBL" id="FWXY01000001">
    <property type="protein sequence ID" value="SMC37268.1"/>
    <property type="molecule type" value="Genomic_DNA"/>
</dbReference>
<protein>
    <recommendedName>
        <fullName evidence="2">shikimate dehydrogenase (NADP(+))</fullName>
        <ecNumber evidence="2">1.1.1.25</ecNumber>
    </recommendedName>
</protein>
<feature type="domain" description="Shikimate dehydrogenase substrate binding N-terminal" evidence="8">
    <location>
        <begin position="14"/>
        <end position="89"/>
    </location>
</feature>
<dbReference type="AlphaFoldDB" id="A0A1W1YNG3"/>
<keyword evidence="10" id="KW-1185">Reference proteome</keyword>
<keyword evidence="3" id="KW-0521">NADP</keyword>
<evidence type="ECO:0000313" key="10">
    <source>
        <dbReference type="Proteomes" id="UP000192418"/>
    </source>
</evidence>
<evidence type="ECO:0000256" key="5">
    <source>
        <dbReference type="ARBA" id="ARBA00023141"/>
    </source>
</evidence>
<dbReference type="GO" id="GO:0009073">
    <property type="term" value="P:aromatic amino acid family biosynthetic process"/>
    <property type="evidence" value="ECO:0007669"/>
    <property type="project" value="UniProtKB-KW"/>
</dbReference>
<dbReference type="EC" id="1.1.1.25" evidence="2"/>
<dbReference type="STRING" id="1121400.SAMN02746065_101187"/>
<organism evidence="9 10">
    <name type="scientific">Desulfocicer vacuolatum DSM 3385</name>
    <dbReference type="NCBI Taxonomy" id="1121400"/>
    <lineage>
        <taxon>Bacteria</taxon>
        <taxon>Pseudomonadati</taxon>
        <taxon>Thermodesulfobacteriota</taxon>
        <taxon>Desulfobacteria</taxon>
        <taxon>Desulfobacterales</taxon>
        <taxon>Desulfobacteraceae</taxon>
        <taxon>Desulfocicer</taxon>
    </lineage>
</organism>
<proteinExistence type="predicted"/>
<feature type="domain" description="Quinate/shikimate 5-dehydrogenase/glutamyl-tRNA reductase" evidence="7">
    <location>
        <begin position="116"/>
        <end position="196"/>
    </location>
</feature>
<keyword evidence="4" id="KW-0560">Oxidoreductase</keyword>
<dbReference type="InterPro" id="IPR006151">
    <property type="entry name" value="Shikm_DH/Glu-tRNA_Rdtase"/>
</dbReference>
<dbReference type="PANTHER" id="PTHR21089">
    <property type="entry name" value="SHIKIMATE DEHYDROGENASE"/>
    <property type="match status" value="1"/>
</dbReference>
<dbReference type="InterPro" id="IPR013708">
    <property type="entry name" value="Shikimate_DH-bd_N"/>
</dbReference>
<dbReference type="GO" id="GO:0019632">
    <property type="term" value="P:shikimate metabolic process"/>
    <property type="evidence" value="ECO:0007669"/>
    <property type="project" value="TreeGrafter"/>
</dbReference>
<dbReference type="SUPFAM" id="SSF53223">
    <property type="entry name" value="Aminoacid dehydrogenase-like, N-terminal domain"/>
    <property type="match status" value="1"/>
</dbReference>
<dbReference type="GO" id="GO:0004764">
    <property type="term" value="F:shikimate 3-dehydrogenase (NADP+) activity"/>
    <property type="evidence" value="ECO:0007669"/>
    <property type="project" value="UniProtKB-EC"/>
</dbReference>
<dbReference type="GO" id="GO:0005829">
    <property type="term" value="C:cytosol"/>
    <property type="evidence" value="ECO:0007669"/>
    <property type="project" value="TreeGrafter"/>
</dbReference>
<dbReference type="Gene3D" id="3.40.50.720">
    <property type="entry name" value="NAD(P)-binding Rossmann-like Domain"/>
    <property type="match status" value="1"/>
</dbReference>
<dbReference type="PANTHER" id="PTHR21089:SF1">
    <property type="entry name" value="BIFUNCTIONAL 3-DEHYDROQUINATE DEHYDRATASE_SHIKIMATE DEHYDROGENASE, CHLOROPLASTIC"/>
    <property type="match status" value="1"/>
</dbReference>
<keyword evidence="5" id="KW-0028">Amino-acid biosynthesis</keyword>
<dbReference type="InterPro" id="IPR036291">
    <property type="entry name" value="NAD(P)-bd_dom_sf"/>
</dbReference>
<dbReference type="Proteomes" id="UP000192418">
    <property type="component" value="Unassembled WGS sequence"/>
</dbReference>
<evidence type="ECO:0000256" key="1">
    <source>
        <dbReference type="ARBA" id="ARBA00004871"/>
    </source>
</evidence>
<dbReference type="GO" id="GO:0050661">
    <property type="term" value="F:NADP binding"/>
    <property type="evidence" value="ECO:0007669"/>
    <property type="project" value="TreeGrafter"/>
</dbReference>
<comment type="catalytic activity">
    <reaction evidence="6">
        <text>shikimate + NADP(+) = 3-dehydroshikimate + NADPH + H(+)</text>
        <dbReference type="Rhea" id="RHEA:17737"/>
        <dbReference type="ChEBI" id="CHEBI:15378"/>
        <dbReference type="ChEBI" id="CHEBI:16630"/>
        <dbReference type="ChEBI" id="CHEBI:36208"/>
        <dbReference type="ChEBI" id="CHEBI:57783"/>
        <dbReference type="ChEBI" id="CHEBI:58349"/>
        <dbReference type="EC" id="1.1.1.25"/>
    </reaction>
</comment>
<evidence type="ECO:0000259" key="8">
    <source>
        <dbReference type="Pfam" id="PF08501"/>
    </source>
</evidence>
<reference evidence="9 10" key="1">
    <citation type="submission" date="2017-04" db="EMBL/GenBank/DDBJ databases">
        <authorList>
            <person name="Afonso C.L."/>
            <person name="Miller P.J."/>
            <person name="Scott M.A."/>
            <person name="Spackman E."/>
            <person name="Goraichik I."/>
            <person name="Dimitrov K.M."/>
            <person name="Suarez D.L."/>
            <person name="Swayne D.E."/>
        </authorList>
    </citation>
    <scope>NUCLEOTIDE SEQUENCE [LARGE SCALE GENOMIC DNA]</scope>
    <source>
        <strain evidence="9 10">DSM 3385</strain>
    </source>
</reference>
<dbReference type="OrthoDB" id="9792692at2"/>
<comment type="pathway">
    <text evidence="1">Metabolic intermediate biosynthesis; chorismate biosynthesis; chorismate from D-erythrose 4-phosphate and phosphoenolpyruvate: step 4/7.</text>
</comment>
<dbReference type="Pfam" id="PF08501">
    <property type="entry name" value="Shikimate_dh_N"/>
    <property type="match status" value="1"/>
</dbReference>